<dbReference type="EMBL" id="JAHCVI010000003">
    <property type="protein sequence ID" value="KAG7286925.1"/>
    <property type="molecule type" value="Genomic_DNA"/>
</dbReference>
<reference evidence="2" key="1">
    <citation type="submission" date="2023-02" db="EMBL/GenBank/DDBJ databases">
        <authorList>
            <person name="Palmer J.M."/>
        </authorList>
    </citation>
    <scope>NUCLEOTIDE SEQUENCE</scope>
    <source>
        <strain evidence="2">FW57</strain>
    </source>
</reference>
<feature type="compositionally biased region" description="Acidic residues" evidence="1">
    <location>
        <begin position="52"/>
        <end position="67"/>
    </location>
</feature>
<name>A0AAD4ETJ3_9PEZI</name>
<dbReference type="Pfam" id="PF13489">
    <property type="entry name" value="Methyltransf_23"/>
    <property type="match status" value="1"/>
</dbReference>
<dbReference type="InterPro" id="IPR029063">
    <property type="entry name" value="SAM-dependent_MTases_sf"/>
</dbReference>
<dbReference type="AlphaFoldDB" id="A0AAD4ETJ3"/>
<keyword evidence="3" id="KW-1185">Reference proteome</keyword>
<organism evidence="2 3">
    <name type="scientific">Staphylotrichum longicolle</name>
    <dbReference type="NCBI Taxonomy" id="669026"/>
    <lineage>
        <taxon>Eukaryota</taxon>
        <taxon>Fungi</taxon>
        <taxon>Dikarya</taxon>
        <taxon>Ascomycota</taxon>
        <taxon>Pezizomycotina</taxon>
        <taxon>Sordariomycetes</taxon>
        <taxon>Sordariomycetidae</taxon>
        <taxon>Sordariales</taxon>
        <taxon>Chaetomiaceae</taxon>
        <taxon>Staphylotrichum</taxon>
    </lineage>
</organism>
<evidence type="ECO:0000313" key="2">
    <source>
        <dbReference type="EMBL" id="KAG7286925.1"/>
    </source>
</evidence>
<evidence type="ECO:0000313" key="3">
    <source>
        <dbReference type="Proteomes" id="UP001197093"/>
    </source>
</evidence>
<comment type="caution">
    <text evidence="2">The sequence shown here is derived from an EMBL/GenBank/DDBJ whole genome shotgun (WGS) entry which is preliminary data.</text>
</comment>
<evidence type="ECO:0008006" key="4">
    <source>
        <dbReference type="Google" id="ProtNLM"/>
    </source>
</evidence>
<sequence length="324" mass="36560">MADNDGQPEQKSPKAQESASAQTGILPPQHWTAHISHAAYEAGTAGGASAGADDDDDRDSALGDDDASSTASLTSSILRYRTIHGRTFHSERGNAQYCHHALTLAIDGKLYLSPLQRDKIKVSLLPSDRTVPGSEIEDCTQSWTFPLAHFDYIHMRWLVGSIDDWYRLFQQSFDALAPGGWLESYEMSTMWHSDDGSVTEHTALGQWGKIYIEGGRQSGRTFTVLDDELQRKAMEAAGFVDIQERNIKQPIGRWPRDPRLKEIGEFTQLTLEQDAEGYLLFIANTLGWTREQIMVYLAIFKREVRSGLYQPYYRQKVVWGRKPE</sequence>
<feature type="compositionally biased region" description="Polar residues" evidence="1">
    <location>
        <begin position="7"/>
        <end position="23"/>
    </location>
</feature>
<dbReference type="SUPFAM" id="SSF53335">
    <property type="entry name" value="S-adenosyl-L-methionine-dependent methyltransferases"/>
    <property type="match status" value="1"/>
</dbReference>
<feature type="region of interest" description="Disordered" evidence="1">
    <location>
        <begin position="1"/>
        <end position="69"/>
    </location>
</feature>
<evidence type="ECO:0000256" key="1">
    <source>
        <dbReference type="SAM" id="MobiDB-lite"/>
    </source>
</evidence>
<protein>
    <recommendedName>
        <fullName evidence="4">Methyltransferase</fullName>
    </recommendedName>
</protein>
<accession>A0AAD4ETJ3</accession>
<dbReference type="Gene3D" id="3.40.50.150">
    <property type="entry name" value="Vaccinia Virus protein VP39"/>
    <property type="match status" value="1"/>
</dbReference>
<dbReference type="Proteomes" id="UP001197093">
    <property type="component" value="Unassembled WGS sequence"/>
</dbReference>
<gene>
    <name evidence="2" type="ORF">NEMBOFW57_006425</name>
</gene>
<proteinExistence type="predicted"/>